<dbReference type="STRING" id="45610.AOC03_04335"/>
<gene>
    <name evidence="12" type="ORF">AOC03_04335</name>
</gene>
<comment type="catalytic activity">
    <reaction evidence="8">
        <text>a 3'-end 3'-phospho-ribonucleotide-RNA + a 5'-end dephospho-ribonucleoside-RNA + GTP = a ribonucleotidyl-ribonucleotide-RNA + GMP + diphosphate</text>
        <dbReference type="Rhea" id="RHEA:68076"/>
        <dbReference type="Rhea" id="RHEA-COMP:10463"/>
        <dbReference type="Rhea" id="RHEA-COMP:13936"/>
        <dbReference type="Rhea" id="RHEA-COMP:17355"/>
        <dbReference type="ChEBI" id="CHEBI:33019"/>
        <dbReference type="ChEBI" id="CHEBI:37565"/>
        <dbReference type="ChEBI" id="CHEBI:58115"/>
        <dbReference type="ChEBI" id="CHEBI:83062"/>
        <dbReference type="ChEBI" id="CHEBI:138284"/>
        <dbReference type="ChEBI" id="CHEBI:173118"/>
        <dbReference type="EC" id="6.5.1.8"/>
    </reaction>
</comment>
<evidence type="ECO:0000256" key="11">
    <source>
        <dbReference type="PIRSR" id="PIRSR601233-3"/>
    </source>
</evidence>
<feature type="active site" description="GMP-histidine intermediate" evidence="9">
    <location>
        <position position="333"/>
    </location>
</feature>
<keyword evidence="7 11" id="KW-0464">Manganese</keyword>
<dbReference type="InterPro" id="IPR001233">
    <property type="entry name" value="RtcB"/>
</dbReference>
<dbReference type="OrthoDB" id="9802323at2"/>
<dbReference type="InterPro" id="IPR052915">
    <property type="entry name" value="RtcB-like"/>
</dbReference>
<dbReference type="GO" id="GO:0042245">
    <property type="term" value="P:RNA repair"/>
    <property type="evidence" value="ECO:0007669"/>
    <property type="project" value="UniProtKB-KW"/>
</dbReference>
<feature type="binding site" evidence="11">
    <location>
        <position position="277"/>
    </location>
    <ligand>
        <name>Mn(2+)</name>
        <dbReference type="ChEBI" id="CHEBI:29035"/>
        <label>2</label>
    </ligand>
</feature>
<proteinExistence type="predicted"/>
<accession>A0A0M5MPU3</accession>
<feature type="binding site" evidence="10">
    <location>
        <begin position="165"/>
        <end position="169"/>
    </location>
    <ligand>
        <name>GMP</name>
        <dbReference type="ChEBI" id="CHEBI:58115"/>
    </ligand>
</feature>
<feature type="binding site" evidence="11">
    <location>
        <position position="183"/>
    </location>
    <ligand>
        <name>Mn(2+)</name>
        <dbReference type="ChEBI" id="CHEBI:29035"/>
        <label>2</label>
    </ligand>
</feature>
<dbReference type="GO" id="GO:0005525">
    <property type="term" value="F:GTP binding"/>
    <property type="evidence" value="ECO:0007669"/>
    <property type="project" value="UniProtKB-KW"/>
</dbReference>
<evidence type="ECO:0000256" key="8">
    <source>
        <dbReference type="ARBA" id="ARBA00047746"/>
    </source>
</evidence>
<comment type="cofactor">
    <cofactor evidence="11">
        <name>Mn(2+)</name>
        <dbReference type="ChEBI" id="CHEBI:29035"/>
    </cofactor>
    <text evidence="11">Binds 2 manganese ions per subunit.</text>
</comment>
<dbReference type="GO" id="GO:0003909">
    <property type="term" value="F:DNA ligase activity"/>
    <property type="evidence" value="ECO:0007669"/>
    <property type="project" value="TreeGrafter"/>
</dbReference>
<feature type="binding site" evidence="10">
    <location>
        <position position="316"/>
    </location>
    <ligand>
        <name>GMP</name>
        <dbReference type="ChEBI" id="CHEBI:58115"/>
    </ligand>
</feature>
<evidence type="ECO:0000256" key="7">
    <source>
        <dbReference type="ARBA" id="ARBA00023211"/>
    </source>
</evidence>
<keyword evidence="5" id="KW-0692">RNA repair</keyword>
<keyword evidence="6 10" id="KW-0342">GTP-binding</keyword>
<reference evidence="12 13" key="1">
    <citation type="submission" date="2015-09" db="EMBL/GenBank/DDBJ databases">
        <title>Complete genome of Psychrobacter urativorans R10.10B.</title>
        <authorList>
            <person name="See-Too W.S."/>
            <person name="Chan K.G."/>
        </authorList>
    </citation>
    <scope>NUCLEOTIDE SEQUENCE [LARGE SCALE GENOMIC DNA]</scope>
    <source>
        <strain evidence="12 13">R10.10B</strain>
    </source>
</reference>
<evidence type="ECO:0000256" key="9">
    <source>
        <dbReference type="PIRSR" id="PIRSR601233-1"/>
    </source>
</evidence>
<feature type="binding site" evidence="10">
    <location>
        <begin position="309"/>
        <end position="312"/>
    </location>
    <ligand>
        <name>GMP</name>
        <dbReference type="ChEBI" id="CHEBI:58115"/>
    </ligand>
</feature>
<dbReference type="GO" id="GO:0006396">
    <property type="term" value="P:RNA processing"/>
    <property type="evidence" value="ECO:0007669"/>
    <property type="project" value="InterPro"/>
</dbReference>
<evidence type="ECO:0000256" key="6">
    <source>
        <dbReference type="ARBA" id="ARBA00023134"/>
    </source>
</evidence>
<organism evidence="12 13">
    <name type="scientific">Psychrobacter urativorans</name>
    <dbReference type="NCBI Taxonomy" id="45610"/>
    <lineage>
        <taxon>Bacteria</taxon>
        <taxon>Pseudomonadati</taxon>
        <taxon>Pseudomonadota</taxon>
        <taxon>Gammaproteobacteria</taxon>
        <taxon>Moraxellales</taxon>
        <taxon>Moraxellaceae</taxon>
        <taxon>Psychrobacter</taxon>
    </lineage>
</organism>
<evidence type="ECO:0000313" key="12">
    <source>
        <dbReference type="EMBL" id="ALF59375.1"/>
    </source>
</evidence>
<feature type="binding site" evidence="11">
    <location>
        <position position="77"/>
    </location>
    <ligand>
        <name>Mn(2+)</name>
        <dbReference type="ChEBI" id="CHEBI:29035"/>
        <label>1</label>
    </ligand>
</feature>
<dbReference type="Pfam" id="PF01139">
    <property type="entry name" value="RtcB"/>
    <property type="match status" value="1"/>
</dbReference>
<dbReference type="EC" id="6.5.1.8" evidence="1"/>
<dbReference type="KEGG" id="pur:AOC03_04335"/>
<dbReference type="GO" id="GO:0030145">
    <property type="term" value="F:manganese ion binding"/>
    <property type="evidence" value="ECO:0007669"/>
    <property type="project" value="TreeGrafter"/>
</dbReference>
<dbReference type="Gene3D" id="3.90.1860.10">
    <property type="entry name" value="tRNA-splicing ligase RtcB"/>
    <property type="match status" value="1"/>
</dbReference>
<dbReference type="RefSeq" id="WP_062533761.1">
    <property type="nucleotide sequence ID" value="NZ_CP012678.1"/>
</dbReference>
<dbReference type="EMBL" id="CP012678">
    <property type="protein sequence ID" value="ALF59375.1"/>
    <property type="molecule type" value="Genomic_DNA"/>
</dbReference>
<dbReference type="PANTHER" id="PTHR43749">
    <property type="entry name" value="RNA-SPLICING LIGASE RTCB"/>
    <property type="match status" value="1"/>
</dbReference>
<protein>
    <recommendedName>
        <fullName evidence="1">3'-phosphate/5'-hydroxy nucleic acid ligase</fullName>
        <ecNumber evidence="1">6.5.1.8</ecNumber>
    </recommendedName>
</protein>
<dbReference type="GO" id="GO:0006281">
    <property type="term" value="P:DNA repair"/>
    <property type="evidence" value="ECO:0007669"/>
    <property type="project" value="TreeGrafter"/>
</dbReference>
<keyword evidence="4 10" id="KW-0547">Nucleotide-binding</keyword>
<evidence type="ECO:0000256" key="1">
    <source>
        <dbReference type="ARBA" id="ARBA00012726"/>
    </source>
</evidence>
<dbReference type="AlphaFoldDB" id="A0A0M5MPU3"/>
<evidence type="ECO:0000256" key="10">
    <source>
        <dbReference type="PIRSR" id="PIRSR601233-2"/>
    </source>
</evidence>
<evidence type="ECO:0000256" key="5">
    <source>
        <dbReference type="ARBA" id="ARBA00022800"/>
    </source>
</evidence>
<keyword evidence="13" id="KW-1185">Reference proteome</keyword>
<feature type="binding site" evidence="10">
    <location>
        <begin position="277"/>
        <end position="278"/>
    </location>
    <ligand>
        <name>GMP</name>
        <dbReference type="ChEBI" id="CHEBI:58115"/>
    </ligand>
</feature>
<name>A0A0M5MPU3_9GAMM</name>
<evidence type="ECO:0000256" key="3">
    <source>
        <dbReference type="ARBA" id="ARBA00022723"/>
    </source>
</evidence>
<feature type="binding site" evidence="11">
    <location>
        <position position="166"/>
    </location>
    <ligand>
        <name>Mn(2+)</name>
        <dbReference type="ChEBI" id="CHEBI:29035"/>
        <label>1</label>
    </ligand>
</feature>
<dbReference type="SUPFAM" id="SSF103365">
    <property type="entry name" value="Hypothetical protein PH1602"/>
    <property type="match status" value="1"/>
</dbReference>
<dbReference type="GO" id="GO:0170057">
    <property type="term" value="F:RNA ligase (GTP) activity"/>
    <property type="evidence" value="ECO:0007669"/>
    <property type="project" value="UniProtKB-EC"/>
</dbReference>
<feature type="binding site" evidence="10">
    <location>
        <begin position="333"/>
        <end position="336"/>
    </location>
    <ligand>
        <name>GMP</name>
        <dbReference type="ChEBI" id="CHEBI:58115"/>
    </ligand>
</feature>
<dbReference type="InterPro" id="IPR036025">
    <property type="entry name" value="RtcB-like_sf"/>
</dbReference>
<keyword evidence="3 11" id="KW-0479">Metal-binding</keyword>
<evidence type="ECO:0000256" key="4">
    <source>
        <dbReference type="ARBA" id="ARBA00022741"/>
    </source>
</evidence>
<sequence>MSIQLILNDSGHHGVPVKIYTTDVEQGAMDQLRNVAKLEFIHSHIAVMPDVHVGIGATVGSVIPTKSAIIPVAVGVDIGCGMNAVRLSLTASDLPDNLRSLRLAIEQQVPVGFNMHQQISAKMSTLDPLNKRLQPITDKHPGLLKMLRGFERTWAKQLGTLGGGNHFIELCLDENQDVWVMLHSGSRGIGNCIGRYFISLAKKERQSRFGHVPDQDLSYFAEGSDSFADYIEAVEWAQDYALENRREMMRLVINALQSTQSGLPRFQLTKEAINCHHNYVNEEVHFGEQVYVTRKGAISAYEGELGIIPGSMGAKSFIVRGLGNHESFCSCSHGAGRRMSRSKAVRSFTIDELKAQTEGVECRKDKSVLDEIPSAYKDIDEVMANQSDLVEVVHTLKQVMCIKG</sequence>
<evidence type="ECO:0000313" key="13">
    <source>
        <dbReference type="Proteomes" id="UP000059847"/>
    </source>
</evidence>
<feature type="binding site" evidence="10">
    <location>
        <position position="403"/>
    </location>
    <ligand>
        <name>GMP</name>
        <dbReference type="ChEBI" id="CHEBI:58115"/>
    </ligand>
</feature>
<dbReference type="Proteomes" id="UP000059847">
    <property type="component" value="Chromosome"/>
</dbReference>
<keyword evidence="2" id="KW-0436">Ligase</keyword>
<evidence type="ECO:0000256" key="2">
    <source>
        <dbReference type="ARBA" id="ARBA00022598"/>
    </source>
</evidence>
<dbReference type="PANTHER" id="PTHR43749:SF2">
    <property type="entry name" value="RNA-SPLICING LIGASE RTCB"/>
    <property type="match status" value="1"/>
</dbReference>